<organism evidence="9 17">
    <name type="scientific">Aphanomyces astaci</name>
    <name type="common">Crayfish plague agent</name>
    <dbReference type="NCBI Taxonomy" id="112090"/>
    <lineage>
        <taxon>Eukaryota</taxon>
        <taxon>Sar</taxon>
        <taxon>Stramenopiles</taxon>
        <taxon>Oomycota</taxon>
        <taxon>Saprolegniomycetes</taxon>
        <taxon>Saprolegniales</taxon>
        <taxon>Verrucalvaceae</taxon>
        <taxon>Aphanomyces</taxon>
    </lineage>
</organism>
<protein>
    <submittedName>
        <fullName evidence="9">Uncharacterized protein</fullName>
    </submittedName>
</protein>
<dbReference type="GO" id="GO:0003676">
    <property type="term" value="F:nucleic acid binding"/>
    <property type="evidence" value="ECO:0007669"/>
    <property type="project" value="InterPro"/>
</dbReference>
<dbReference type="Proteomes" id="UP000275652">
    <property type="component" value="Unassembled WGS sequence"/>
</dbReference>
<dbReference type="VEuPathDB" id="FungiDB:H257_05302"/>
<reference evidence="12 18" key="1">
    <citation type="journal article" date="2018" name="J. Invertebr. Pathol.">
        <title>New genotyping method for the causative agent of crayfish plague (Aphanomyces astaci) based on whole genome data.</title>
        <authorList>
            <person name="Minardi D."/>
            <person name="Studholme D.J."/>
            <person name="van der Giezen M."/>
            <person name="Pretto T."/>
            <person name="Oidtmann B."/>
        </authorList>
    </citation>
    <scope>NUCLEOTIDE SEQUENCE [LARGE SCALE GENOMIC DNA]</scope>
    <source>
        <strain evidence="12 18">KB13</strain>
    </source>
</reference>
<evidence type="ECO:0000256" key="1">
    <source>
        <dbReference type="ARBA" id="ARBA00004496"/>
    </source>
</evidence>
<evidence type="ECO:0000313" key="14">
    <source>
        <dbReference type="Proteomes" id="UP000265716"/>
    </source>
</evidence>
<sequence>MQFAATYKEKEEFNQYWYSSATIEYLAKEILRSNPKCVAFLSTPSLYYACEELQKDATFAATSSPTFVLFDLDAALPRVVPYDFNNPTSFPGHAATEFEHVFDFVVIDPPFITEQVWTKYAESARHLLVPQGKLLLTTIAENHVFLDRLLSCTLRRYQPSIPHLVYQYGTYANYESVALDQLNPEIPLE</sequence>
<evidence type="ECO:0000313" key="7">
    <source>
        <dbReference type="EMBL" id="RHY36094.1"/>
    </source>
</evidence>
<evidence type="ECO:0000313" key="16">
    <source>
        <dbReference type="Proteomes" id="UP000266239"/>
    </source>
</evidence>
<dbReference type="EMBL" id="QUTI01054454">
    <property type="protein sequence ID" value="RLN99121.1"/>
    <property type="molecule type" value="Genomic_DNA"/>
</dbReference>
<keyword evidence="4" id="KW-0808">Transferase</keyword>
<evidence type="ECO:0000313" key="10">
    <source>
        <dbReference type="EMBL" id="RHZ38948.1"/>
    </source>
</evidence>
<evidence type="ECO:0000256" key="2">
    <source>
        <dbReference type="ARBA" id="ARBA00022490"/>
    </source>
</evidence>
<evidence type="ECO:0000313" key="19">
    <source>
        <dbReference type="Proteomes" id="UP000283543"/>
    </source>
</evidence>
<evidence type="ECO:0000313" key="17">
    <source>
        <dbReference type="Proteomes" id="UP000266643"/>
    </source>
</evidence>
<dbReference type="AlphaFoldDB" id="A0A397CSX8"/>
<dbReference type="InterPro" id="IPR002052">
    <property type="entry name" value="DNA_methylase_N6_adenine_CS"/>
</dbReference>
<dbReference type="EMBL" id="QUTD01007658">
    <property type="protein sequence ID" value="RHY49223.1"/>
    <property type="molecule type" value="Genomic_DNA"/>
</dbReference>
<dbReference type="Proteomes" id="UP000265427">
    <property type="component" value="Unassembled WGS sequence"/>
</dbReference>
<dbReference type="PANTHER" id="PTHR13200:SF1">
    <property type="entry name" value="NUCLEIC ACID BINDING PROTEIN"/>
    <property type="match status" value="1"/>
</dbReference>
<comment type="subcellular location">
    <subcellularLocation>
        <location evidence="1">Cytoplasm</location>
    </subcellularLocation>
</comment>
<name>A0A397CSX8_APHAT</name>
<evidence type="ECO:0000313" key="12">
    <source>
        <dbReference type="EMBL" id="RLN99121.1"/>
    </source>
</evidence>
<dbReference type="EMBL" id="QUTF01008000">
    <property type="protein sequence ID" value="RHZ39084.1"/>
    <property type="molecule type" value="Genomic_DNA"/>
</dbReference>
<evidence type="ECO:0000313" key="13">
    <source>
        <dbReference type="Proteomes" id="UP000265427"/>
    </source>
</evidence>
<dbReference type="EMBL" id="QUTE01004288">
    <property type="protein sequence ID" value="RHZ38948.1"/>
    <property type="molecule type" value="Genomic_DNA"/>
</dbReference>
<evidence type="ECO:0000256" key="3">
    <source>
        <dbReference type="ARBA" id="ARBA00022603"/>
    </source>
</evidence>
<dbReference type="EMBL" id="QUTC01007222">
    <property type="protein sequence ID" value="RHY48536.1"/>
    <property type="molecule type" value="Genomic_DNA"/>
</dbReference>
<evidence type="ECO:0000313" key="15">
    <source>
        <dbReference type="Proteomes" id="UP000266196"/>
    </source>
</evidence>
<dbReference type="PANTHER" id="PTHR13200">
    <property type="entry name" value="EEF1A LYSINE METHYLTRANSFERASE 1"/>
    <property type="match status" value="1"/>
</dbReference>
<dbReference type="InterPro" id="IPR019369">
    <property type="entry name" value="Efm5/EEF1AKMT1"/>
</dbReference>
<gene>
    <name evidence="5" type="ORF">DYB25_011107</name>
    <name evidence="11" type="ORF">DYB26_015618</name>
    <name evidence="12" type="ORF">DYB28_002391</name>
    <name evidence="9" type="ORF">DYB30_008059</name>
    <name evidence="10" type="ORF">DYB31_008652</name>
    <name evidence="7" type="ORF">DYB34_010203</name>
    <name evidence="6" type="ORF">DYB36_002278</name>
    <name evidence="8" type="ORF">DYB38_011599</name>
</gene>
<comment type="caution">
    <text evidence="9">The sequence shown here is derived from an EMBL/GenBank/DDBJ whole genome shotgun (WGS) entry which is preliminary data.</text>
</comment>
<dbReference type="InterPro" id="IPR041370">
    <property type="entry name" value="Mlase_EEF1AKMT1/ZCCHC4"/>
</dbReference>
<reference evidence="13 14" key="2">
    <citation type="submission" date="2018-08" db="EMBL/GenBank/DDBJ databases">
        <title>Aphanomyces genome sequencing and annotation.</title>
        <authorList>
            <person name="Minardi D."/>
            <person name="Oidtmann B."/>
            <person name="Van Der Giezen M."/>
            <person name="Studholme D.J."/>
        </authorList>
    </citation>
    <scope>NUCLEOTIDE SEQUENCE [LARGE SCALE GENOMIC DNA]</scope>
    <source>
        <strain evidence="10 15">197901</strain>
        <strain evidence="9 17">D2</strain>
        <strain evidence="11 20">FDL457</strain>
        <strain evidence="6 13">Kv</strain>
        <strain evidence="8 14">SA</strain>
        <strain evidence="7 19">Si</strain>
        <strain evidence="5 16">Yx</strain>
    </source>
</reference>
<accession>A0A397CSX8</accession>
<dbReference type="InterPro" id="IPR029063">
    <property type="entry name" value="SAM-dependent_MTases_sf"/>
</dbReference>
<dbReference type="EMBL" id="QUTA01008207">
    <property type="protein sequence ID" value="RHY04435.1"/>
    <property type="molecule type" value="Genomic_DNA"/>
</dbReference>
<dbReference type="Proteomes" id="UP000286510">
    <property type="component" value="Unassembled WGS sequence"/>
</dbReference>
<keyword evidence="2" id="KW-0963">Cytoplasm</keyword>
<evidence type="ECO:0000313" key="9">
    <source>
        <dbReference type="EMBL" id="RHY49223.1"/>
    </source>
</evidence>
<evidence type="ECO:0000313" key="6">
    <source>
        <dbReference type="EMBL" id="RHY04710.1"/>
    </source>
</evidence>
<evidence type="ECO:0000313" key="5">
    <source>
        <dbReference type="EMBL" id="RHY04435.1"/>
    </source>
</evidence>
<evidence type="ECO:0000313" key="11">
    <source>
        <dbReference type="EMBL" id="RHZ39084.1"/>
    </source>
</evidence>
<dbReference type="GO" id="GO:0005737">
    <property type="term" value="C:cytoplasm"/>
    <property type="evidence" value="ECO:0007669"/>
    <property type="project" value="UniProtKB-SubCell"/>
</dbReference>
<keyword evidence="3" id="KW-0489">Methyltransferase</keyword>
<dbReference type="EMBL" id="QUSZ01006754">
    <property type="protein sequence ID" value="RHY04710.1"/>
    <property type="molecule type" value="Genomic_DNA"/>
</dbReference>
<dbReference type="Proteomes" id="UP000266239">
    <property type="component" value="Unassembled WGS sequence"/>
</dbReference>
<dbReference type="Pfam" id="PF10237">
    <property type="entry name" value="N6-adenineMlase"/>
    <property type="match status" value="1"/>
</dbReference>
<evidence type="ECO:0000256" key="4">
    <source>
        <dbReference type="ARBA" id="ARBA00022679"/>
    </source>
</evidence>
<evidence type="ECO:0000313" key="8">
    <source>
        <dbReference type="EMBL" id="RHY48536.1"/>
    </source>
</evidence>
<dbReference type="Proteomes" id="UP000266196">
    <property type="component" value="Unassembled WGS sequence"/>
</dbReference>
<proteinExistence type="predicted"/>
<evidence type="ECO:0000313" key="18">
    <source>
        <dbReference type="Proteomes" id="UP000275652"/>
    </source>
</evidence>
<evidence type="ECO:0000313" key="20">
    <source>
        <dbReference type="Proteomes" id="UP000286510"/>
    </source>
</evidence>
<dbReference type="GO" id="GO:0016279">
    <property type="term" value="F:protein-lysine N-methyltransferase activity"/>
    <property type="evidence" value="ECO:0007669"/>
    <property type="project" value="InterPro"/>
</dbReference>
<dbReference type="Proteomes" id="UP000266643">
    <property type="component" value="Unassembled WGS sequence"/>
</dbReference>
<dbReference type="Proteomes" id="UP000265716">
    <property type="component" value="Unassembled WGS sequence"/>
</dbReference>
<dbReference type="PROSITE" id="PS00092">
    <property type="entry name" value="N6_MTASE"/>
    <property type="match status" value="1"/>
</dbReference>
<dbReference type="SUPFAM" id="SSF53335">
    <property type="entry name" value="S-adenosyl-L-methionine-dependent methyltransferases"/>
    <property type="match status" value="1"/>
</dbReference>
<dbReference type="GO" id="GO:0032259">
    <property type="term" value="P:methylation"/>
    <property type="evidence" value="ECO:0007669"/>
    <property type="project" value="UniProtKB-KW"/>
</dbReference>
<dbReference type="Proteomes" id="UP000283543">
    <property type="component" value="Unassembled WGS sequence"/>
</dbReference>
<dbReference type="EMBL" id="QUTB01012179">
    <property type="protein sequence ID" value="RHY36094.1"/>
    <property type="molecule type" value="Genomic_DNA"/>
</dbReference>